<gene>
    <name evidence="2" type="ORF">JQ615_28965</name>
</gene>
<dbReference type="EMBL" id="JAFCJH010000038">
    <property type="protein sequence ID" value="MBR0799418.1"/>
    <property type="molecule type" value="Genomic_DNA"/>
</dbReference>
<comment type="caution">
    <text evidence="2">The sequence shown here is derived from an EMBL/GenBank/DDBJ whole genome shotgun (WGS) entry which is preliminary data.</text>
</comment>
<dbReference type="RefSeq" id="WP_212494241.1">
    <property type="nucleotide sequence ID" value="NZ_JAFCJH010000038.1"/>
</dbReference>
<sequence>MGPKHFENKARREWWSIHVEAWRRSGLGIRKYCRQHRLSENTFRRWLNVLADAKALQAQAELQREERRQRHRKRRIRLSTGIRSKAVQAYWAMHVEAMNWSGMGLQAYAWAHGISRYSLRRWRDLIDANEVEIDWRTHVHPSALPQISSGLSSAARGAAAKQRLTAYPIGDPPNEPRASRRRLSDEQKLAIVAESELPCATAAEICRRHGIVTSMLFRWRVQHGFSKRLPAKLAAVRVTGTQSATLVLNDLLQPPDGMAVVELDDGRRVFAPIDSDPDAVRRHVIEQETAR</sequence>
<name>A0ABS5FRK8_9BRAD</name>
<dbReference type="SUPFAM" id="SSF48295">
    <property type="entry name" value="TrpR-like"/>
    <property type="match status" value="1"/>
</dbReference>
<keyword evidence="3" id="KW-1185">Reference proteome</keyword>
<feature type="region of interest" description="Disordered" evidence="1">
    <location>
        <begin position="164"/>
        <end position="183"/>
    </location>
</feature>
<dbReference type="InterPro" id="IPR010921">
    <property type="entry name" value="Trp_repressor/repl_initiator"/>
</dbReference>
<evidence type="ECO:0000313" key="3">
    <source>
        <dbReference type="Proteomes" id="UP001315278"/>
    </source>
</evidence>
<reference evidence="3" key="1">
    <citation type="journal article" date="2021" name="ISME J.">
        <title>Evolutionary origin and ecological implication of a unique nif island in free-living Bradyrhizobium lineages.</title>
        <authorList>
            <person name="Tao J."/>
        </authorList>
    </citation>
    <scope>NUCLEOTIDE SEQUENCE [LARGE SCALE GENOMIC DNA]</scope>
    <source>
        <strain evidence="3">SZCCT0434</strain>
    </source>
</reference>
<accession>A0ABS5FRK8</accession>
<proteinExistence type="predicted"/>
<protein>
    <submittedName>
        <fullName evidence="2">Transposase</fullName>
    </submittedName>
</protein>
<evidence type="ECO:0000256" key="1">
    <source>
        <dbReference type="SAM" id="MobiDB-lite"/>
    </source>
</evidence>
<organism evidence="2 3">
    <name type="scientific">Bradyrhizobium jicamae</name>
    <dbReference type="NCBI Taxonomy" id="280332"/>
    <lineage>
        <taxon>Bacteria</taxon>
        <taxon>Pseudomonadati</taxon>
        <taxon>Pseudomonadota</taxon>
        <taxon>Alphaproteobacteria</taxon>
        <taxon>Hyphomicrobiales</taxon>
        <taxon>Nitrobacteraceae</taxon>
        <taxon>Bradyrhizobium</taxon>
    </lineage>
</organism>
<dbReference type="Proteomes" id="UP001315278">
    <property type="component" value="Unassembled WGS sequence"/>
</dbReference>
<dbReference type="NCBIfam" id="NF047593">
    <property type="entry name" value="IS66_ISAeme5_TnpA"/>
    <property type="match status" value="1"/>
</dbReference>
<dbReference type="InterPro" id="IPR002514">
    <property type="entry name" value="Transposase_8"/>
</dbReference>
<dbReference type="Pfam" id="PF01527">
    <property type="entry name" value="HTH_Tnp_1"/>
    <property type="match status" value="1"/>
</dbReference>
<evidence type="ECO:0000313" key="2">
    <source>
        <dbReference type="EMBL" id="MBR0799418.1"/>
    </source>
</evidence>